<feature type="compositionally biased region" description="Polar residues" evidence="5">
    <location>
        <begin position="861"/>
        <end position="881"/>
    </location>
</feature>
<dbReference type="GO" id="GO:0003723">
    <property type="term" value="F:RNA binding"/>
    <property type="evidence" value="ECO:0007669"/>
    <property type="project" value="UniProtKB-KW"/>
</dbReference>
<evidence type="ECO:0000313" key="8">
    <source>
        <dbReference type="EMBL" id="EED20198.1"/>
    </source>
</evidence>
<dbReference type="FunFam" id="3.30.1370.10:FF:000091">
    <property type="entry name" value="Putative exosome complex exonuclease Rrp40"/>
    <property type="match status" value="1"/>
</dbReference>
<dbReference type="GeneID" id="8104279"/>
<dbReference type="STRING" id="441959.B8M6X8"/>
<dbReference type="InterPro" id="IPR036612">
    <property type="entry name" value="KH_dom_type_1_sf"/>
</dbReference>
<dbReference type="SUPFAM" id="SSF50249">
    <property type="entry name" value="Nucleic acid-binding proteins"/>
    <property type="match status" value="1"/>
</dbReference>
<dbReference type="Proteomes" id="UP000001745">
    <property type="component" value="Unassembled WGS sequence"/>
</dbReference>
<evidence type="ECO:0000256" key="2">
    <source>
        <dbReference type="ARBA" id="ARBA00022884"/>
    </source>
</evidence>
<feature type="compositionally biased region" description="Polar residues" evidence="5">
    <location>
        <begin position="768"/>
        <end position="781"/>
    </location>
</feature>
<feature type="domain" description="HTH myb-type" evidence="7">
    <location>
        <begin position="572"/>
        <end position="617"/>
    </location>
</feature>
<gene>
    <name evidence="8" type="ORF">TSTA_034370</name>
</gene>
<dbReference type="Pfam" id="PF15985">
    <property type="entry name" value="KH_6"/>
    <property type="match status" value="1"/>
</dbReference>
<dbReference type="InterPro" id="IPR051651">
    <property type="entry name" value="DMTF1_DNA-bind_reg"/>
</dbReference>
<dbReference type="InterPro" id="IPR012340">
    <property type="entry name" value="NA-bd_OB-fold"/>
</dbReference>
<feature type="region of interest" description="Disordered" evidence="5">
    <location>
        <begin position="340"/>
        <end position="360"/>
    </location>
</feature>
<dbReference type="Gene3D" id="2.40.50.140">
    <property type="entry name" value="Nucleic acid-binding proteins"/>
    <property type="match status" value="1"/>
</dbReference>
<dbReference type="InterPro" id="IPR001005">
    <property type="entry name" value="SANT/Myb"/>
</dbReference>
<feature type="compositionally biased region" description="Acidic residues" evidence="5">
    <location>
        <begin position="927"/>
        <end position="952"/>
    </location>
</feature>
<evidence type="ECO:0000256" key="4">
    <source>
        <dbReference type="ARBA" id="ARBA00023242"/>
    </source>
</evidence>
<dbReference type="PROSITE" id="PS50090">
    <property type="entry name" value="MYB_LIKE"/>
    <property type="match status" value="2"/>
</dbReference>
<dbReference type="Gene3D" id="1.10.10.60">
    <property type="entry name" value="Homeodomain-like"/>
    <property type="match status" value="2"/>
</dbReference>
<dbReference type="HOGENOM" id="CLU_300188_0_0_1"/>
<sequence>MSTTSIVLPGDQVPSNILPSATSTTPLRLGPGLRLLQQQSQNSKNKTSSPTSHIIQSTQAGIISIDHNRKSVSVQPFPNRRYIPTVNDLIIAQVQRSSQDFFHCIVTPHAPLAVLGQLAFEGASKKTRPNLKQGDLVYARVLSVGVGAGTEVELTCVNPATGKAEPGGLGLLSGGMVFDVSTGLAARLMKASSSSSSAEAASVVIPEELGKKFESKGGFEIAVGRNGKVWVDCSGSGDIAIKITIAIGRCLTELDQRHLTSIEQRNAERGHVYGGLSSRAQLNFSIDNAAQWTFKLESRRKTQSSSSSQVQHEDTNQPATDQINENISPQLKIESDILTQSPTQPTSNQPPNPFRTPKRKRRFSFEICIPTPAECSQMARPSDVPMSEPMRPAKRKRPSDDQVTPSSQRVKLKDRLSLGDGVGDEGSVASTQDYTPSKQTPSRKRRRASTNGAPRSSQVRREEDYDESTFRPGHVNENNDKRTGFFSPEEVETLEHFKVEFCNEHKISAETFDASVQSSRVYKSGIFETEEVNITSHEFWQQIYELIPDRDKRSISRFMRRHFSTGSTPHQWTEADDDELKRLHDRYGTKWARIAREMERTQDDVRQRWKNKVEHRSTMKEGPWDEEEIVLLLDTITETRKIHLNLEKESLGRDIYELDEDYISWGAVSDRFANTRSRQQCADKWRKIKRNVQKRRALGEVDAIYVPSDPPRPGRRALQLRSSQSETSDNEAENERRPAKKPKPAQSSKPAYKSKEIVESSDEEEENVNGNAQQTNASNGDNAEEAAKVNGTSKSPANELAYESSDSSSDDDSDDENSSDEDNNSAHEGNANEEVDGTNNTNELRNVQQPNEPSDDESIIPETQPQSRASSSPVQEAQTNGHADKPSPELGDDNRVVNESEAEDGEQVDSKVASLNVKKEIKSDSESGSDSESEIDSDDESESGSSDEESGSEESGSAESGSAESGDDESGQESGEEEEDSEGIEKKISKREPSDDVE</sequence>
<keyword evidence="9" id="KW-1185">Reference proteome</keyword>
<dbReference type="InterPro" id="IPR009057">
    <property type="entry name" value="Homeodomain-like_sf"/>
</dbReference>
<dbReference type="GO" id="GO:0004527">
    <property type="term" value="F:exonuclease activity"/>
    <property type="evidence" value="ECO:0007669"/>
    <property type="project" value="UniProtKB-KW"/>
</dbReference>
<proteinExistence type="predicted"/>
<feature type="region of interest" description="Disordered" evidence="5">
    <location>
        <begin position="702"/>
        <end position="998"/>
    </location>
</feature>
<dbReference type="GO" id="GO:0003700">
    <property type="term" value="F:DNA-binding transcription factor activity"/>
    <property type="evidence" value="ECO:0007669"/>
    <property type="project" value="TreeGrafter"/>
</dbReference>
<dbReference type="VEuPathDB" id="FungiDB:TSTA_034370"/>
<feature type="compositionally biased region" description="Acidic residues" evidence="5">
    <location>
        <begin position="965"/>
        <end position="982"/>
    </location>
</feature>
<dbReference type="PROSITE" id="PS51294">
    <property type="entry name" value="HTH_MYB"/>
    <property type="match status" value="1"/>
</dbReference>
<name>B8M6X8_TALSN</name>
<dbReference type="Gene3D" id="3.30.1370.10">
    <property type="entry name" value="K Homology domain, type 1"/>
    <property type="match status" value="1"/>
</dbReference>
<evidence type="ECO:0000256" key="3">
    <source>
        <dbReference type="ARBA" id="ARBA00023125"/>
    </source>
</evidence>
<keyword evidence="8" id="KW-0540">Nuclease</keyword>
<feature type="compositionally biased region" description="Polar residues" evidence="5">
    <location>
        <begin position="428"/>
        <end position="440"/>
    </location>
</feature>
<reference evidence="9" key="1">
    <citation type="journal article" date="2015" name="Genome Announc.">
        <title>Genome sequence of the AIDS-associated pathogen Penicillium marneffei (ATCC18224) and its near taxonomic relative Talaromyces stipitatus (ATCC10500).</title>
        <authorList>
            <person name="Nierman W.C."/>
            <person name="Fedorova-Abrams N.D."/>
            <person name="Andrianopoulos A."/>
        </authorList>
    </citation>
    <scope>NUCLEOTIDE SEQUENCE [LARGE SCALE GENOMIC DNA]</scope>
    <source>
        <strain evidence="9">ATCC 10500 / CBS 375.48 / QM 6759 / NRRL 1006</strain>
    </source>
</reference>
<dbReference type="PhylomeDB" id="B8M6X8"/>
<evidence type="ECO:0000313" key="9">
    <source>
        <dbReference type="Proteomes" id="UP000001745"/>
    </source>
</evidence>
<dbReference type="SMART" id="SM00717">
    <property type="entry name" value="SANT"/>
    <property type="match status" value="3"/>
</dbReference>
<dbReference type="InterPro" id="IPR017930">
    <property type="entry name" value="Myb_dom"/>
</dbReference>
<feature type="compositionally biased region" description="Basic and acidic residues" evidence="5">
    <location>
        <begin position="882"/>
        <end position="898"/>
    </location>
</feature>
<dbReference type="InParanoid" id="B8M6X8"/>
<comment type="subcellular location">
    <subcellularLocation>
        <location evidence="1">Nucleus</location>
    </subcellularLocation>
</comment>
<evidence type="ECO:0000259" key="6">
    <source>
        <dbReference type="PROSITE" id="PS50090"/>
    </source>
</evidence>
<evidence type="ECO:0000259" key="7">
    <source>
        <dbReference type="PROSITE" id="PS51294"/>
    </source>
</evidence>
<evidence type="ECO:0000256" key="1">
    <source>
        <dbReference type="ARBA" id="ARBA00004123"/>
    </source>
</evidence>
<protein>
    <submittedName>
        <fullName evidence="8">Exosome complex exonuclease Rrp40, putative</fullName>
    </submittedName>
</protein>
<dbReference type="Pfam" id="PF13921">
    <property type="entry name" value="Myb_DNA-bind_6"/>
    <property type="match status" value="1"/>
</dbReference>
<feature type="domain" description="Myb-like" evidence="6">
    <location>
        <begin position="572"/>
        <end position="613"/>
    </location>
</feature>
<feature type="compositionally biased region" description="Polar residues" evidence="5">
    <location>
        <begin position="837"/>
        <end position="852"/>
    </location>
</feature>
<keyword evidence="4" id="KW-0539">Nucleus</keyword>
<keyword evidence="8" id="KW-0378">Hydrolase</keyword>
<evidence type="ECO:0000256" key="5">
    <source>
        <dbReference type="SAM" id="MobiDB-lite"/>
    </source>
</evidence>
<dbReference type="OrthoDB" id="340500at2759"/>
<keyword evidence="8" id="KW-0269">Exonuclease</keyword>
<dbReference type="SUPFAM" id="SSF46689">
    <property type="entry name" value="Homeodomain-like"/>
    <property type="match status" value="1"/>
</dbReference>
<dbReference type="AlphaFoldDB" id="B8M6X8"/>
<dbReference type="PANTHER" id="PTHR46380:SF2">
    <property type="entry name" value="CYCLIN-D-BINDING MYB-LIKE TRANSCRIPTION FACTOR 1"/>
    <property type="match status" value="1"/>
</dbReference>
<dbReference type="SUPFAM" id="SSF54791">
    <property type="entry name" value="Eukaryotic type KH-domain (KH-domain type I)"/>
    <property type="match status" value="1"/>
</dbReference>
<dbReference type="GO" id="GO:0000976">
    <property type="term" value="F:transcription cis-regulatory region binding"/>
    <property type="evidence" value="ECO:0007669"/>
    <property type="project" value="TreeGrafter"/>
</dbReference>
<dbReference type="PANTHER" id="PTHR46380">
    <property type="entry name" value="CYCLIN-D-BINDING MYB-LIKE TRANSCRIPTION FACTOR 1"/>
    <property type="match status" value="1"/>
</dbReference>
<dbReference type="InterPro" id="IPR004088">
    <property type="entry name" value="KH_dom_type_1"/>
</dbReference>
<organism evidence="8 9">
    <name type="scientific">Talaromyces stipitatus (strain ATCC 10500 / CBS 375.48 / QM 6759 / NRRL 1006)</name>
    <name type="common">Penicillium stipitatum</name>
    <dbReference type="NCBI Taxonomy" id="441959"/>
    <lineage>
        <taxon>Eukaryota</taxon>
        <taxon>Fungi</taxon>
        <taxon>Dikarya</taxon>
        <taxon>Ascomycota</taxon>
        <taxon>Pezizomycotina</taxon>
        <taxon>Eurotiomycetes</taxon>
        <taxon>Eurotiomycetidae</taxon>
        <taxon>Eurotiales</taxon>
        <taxon>Trichocomaceae</taxon>
        <taxon>Talaromyces</taxon>
        <taxon>Talaromyces sect. Talaromyces</taxon>
    </lineage>
</organism>
<keyword evidence="2" id="KW-0694">RNA-binding</keyword>
<accession>B8M6X8</accession>
<dbReference type="eggNOG" id="KOG0051">
    <property type="taxonomic scope" value="Eukaryota"/>
</dbReference>
<feature type="region of interest" description="Disordered" evidence="5">
    <location>
        <begin position="300"/>
        <end position="322"/>
    </location>
</feature>
<dbReference type="RefSeq" id="XP_002480632.1">
    <property type="nucleotide sequence ID" value="XM_002480587.1"/>
</dbReference>
<feature type="compositionally biased region" description="Low complexity" evidence="5">
    <location>
        <begin position="953"/>
        <end position="964"/>
    </location>
</feature>
<dbReference type="EMBL" id="EQ962654">
    <property type="protein sequence ID" value="EED20198.1"/>
    <property type="molecule type" value="Genomic_DNA"/>
</dbReference>
<dbReference type="GO" id="GO:0005634">
    <property type="term" value="C:nucleus"/>
    <property type="evidence" value="ECO:0007669"/>
    <property type="project" value="UniProtKB-SubCell"/>
</dbReference>
<feature type="compositionally biased region" description="Acidic residues" evidence="5">
    <location>
        <begin position="808"/>
        <end position="823"/>
    </location>
</feature>
<dbReference type="Pfam" id="PF21262">
    <property type="entry name" value="RRP40_S1"/>
    <property type="match status" value="1"/>
</dbReference>
<dbReference type="CDD" id="cd00167">
    <property type="entry name" value="SANT"/>
    <property type="match status" value="1"/>
</dbReference>
<dbReference type="eggNOG" id="KOG1004">
    <property type="taxonomic scope" value="Eukaryota"/>
</dbReference>
<keyword evidence="3" id="KW-0238">DNA-binding</keyword>
<feature type="compositionally biased region" description="Basic and acidic residues" evidence="5">
    <location>
        <begin position="983"/>
        <end position="998"/>
    </location>
</feature>
<feature type="region of interest" description="Disordered" evidence="5">
    <location>
        <begin position="374"/>
        <end position="484"/>
    </location>
</feature>
<feature type="domain" description="Myb-like" evidence="6">
    <location>
        <begin position="616"/>
        <end position="689"/>
    </location>
</feature>